<dbReference type="Proteomes" id="UP001595690">
    <property type="component" value="Unassembled WGS sequence"/>
</dbReference>
<proteinExistence type="predicted"/>
<evidence type="ECO:0000256" key="2">
    <source>
        <dbReference type="SAM" id="Phobius"/>
    </source>
</evidence>
<feature type="transmembrane region" description="Helical" evidence="2">
    <location>
        <begin position="112"/>
        <end position="130"/>
    </location>
</feature>
<dbReference type="RefSeq" id="WP_382378679.1">
    <property type="nucleotide sequence ID" value="NZ_JBHRZI010000035.1"/>
</dbReference>
<keyword evidence="2" id="KW-0472">Membrane</keyword>
<dbReference type="EMBL" id="JBHRZI010000035">
    <property type="protein sequence ID" value="MFC3897188.1"/>
    <property type="molecule type" value="Genomic_DNA"/>
</dbReference>
<keyword evidence="2" id="KW-0812">Transmembrane</keyword>
<organism evidence="3 4">
    <name type="scientific">Lentzea rhizosphaerae</name>
    <dbReference type="NCBI Taxonomy" id="2041025"/>
    <lineage>
        <taxon>Bacteria</taxon>
        <taxon>Bacillati</taxon>
        <taxon>Actinomycetota</taxon>
        <taxon>Actinomycetes</taxon>
        <taxon>Pseudonocardiales</taxon>
        <taxon>Pseudonocardiaceae</taxon>
        <taxon>Lentzea</taxon>
    </lineage>
</organism>
<protein>
    <submittedName>
        <fullName evidence="3">TIGR04222 domain-containing membrane protein</fullName>
    </submittedName>
</protein>
<dbReference type="InterPro" id="IPR026467">
    <property type="entry name" value="Ser/Gly_Cys_C_dom"/>
</dbReference>
<sequence length="261" mass="26959">MAKSSTPHQTIWSAEEIGFLAGGPGRAAEAVLARLMDGGLVRVSREGVVTAVHQNGYGATTALEAYVLAGLHGTSRPIHQVVQVAMHSNEMAALHHSLIARSVARKTGNKHTGLRVLLFLLAVASVPAAILFDAWLLVLTAVLLFLAIVVLRNKGRLTKHGKLVLLHAYRNPRSGADQVALFGLRRGKQQPRRSTSHGGGCGSSCSSSYDWSHHSCGGSSSCSSSSGCSSSSCSSSSSSCSSSSSSCSSSSSSSSCSSSSS</sequence>
<feature type="region of interest" description="Disordered" evidence="1">
    <location>
        <begin position="214"/>
        <end position="261"/>
    </location>
</feature>
<evidence type="ECO:0000313" key="3">
    <source>
        <dbReference type="EMBL" id="MFC3897188.1"/>
    </source>
</evidence>
<dbReference type="NCBIfam" id="TIGR04222">
    <property type="entry name" value="near_uncomplex"/>
    <property type="match status" value="1"/>
</dbReference>
<comment type="caution">
    <text evidence="3">The sequence shown here is derived from an EMBL/GenBank/DDBJ whole genome shotgun (WGS) entry which is preliminary data.</text>
</comment>
<name>A0ABV8C599_9PSEU</name>
<feature type="transmembrane region" description="Helical" evidence="2">
    <location>
        <begin position="136"/>
        <end position="153"/>
    </location>
</feature>
<keyword evidence="2" id="KW-1133">Transmembrane helix</keyword>
<reference evidence="4" key="1">
    <citation type="journal article" date="2019" name="Int. J. Syst. Evol. Microbiol.">
        <title>The Global Catalogue of Microorganisms (GCM) 10K type strain sequencing project: providing services to taxonomists for standard genome sequencing and annotation.</title>
        <authorList>
            <consortium name="The Broad Institute Genomics Platform"/>
            <consortium name="The Broad Institute Genome Sequencing Center for Infectious Disease"/>
            <person name="Wu L."/>
            <person name="Ma J."/>
        </authorList>
    </citation>
    <scope>NUCLEOTIDE SEQUENCE [LARGE SCALE GENOMIC DNA]</scope>
    <source>
        <strain evidence="4">CGMCC 4.7405</strain>
    </source>
</reference>
<evidence type="ECO:0000313" key="4">
    <source>
        <dbReference type="Proteomes" id="UP001595690"/>
    </source>
</evidence>
<accession>A0ABV8C599</accession>
<evidence type="ECO:0000256" key="1">
    <source>
        <dbReference type="SAM" id="MobiDB-lite"/>
    </source>
</evidence>
<gene>
    <name evidence="3" type="ORF">ACFOWZ_37410</name>
</gene>
<keyword evidence="4" id="KW-1185">Reference proteome</keyword>